<protein>
    <submittedName>
        <fullName evidence="1">NADPH oxidase 3</fullName>
    </submittedName>
</protein>
<comment type="caution">
    <text evidence="1">The sequence shown here is derived from an EMBL/GenBank/DDBJ whole genome shotgun (WGS) entry which is preliminary data.</text>
</comment>
<sequence>MYIGLIRKRQFEIFYYIHHLFLVIFAFLFVHHDNHLAYKYIAGPLALYVLDRLYRNLRSIFGKSPIRAVVQHPSGVVEIQMDKKIIGVRPGQYVKVYCPSVSMLQWHPLTISSAPEEELLTIHFRLEGNWTRRLAKRLGCNFGDDARSSSVQNVVSKTDGVDVFKFAKSEKTRPISQHLDIPYHPLHHDPTTVPMYSNAGGNSSYVSIDMVAKGGSASIRNSMVVGDDVEKEIARVSMYTSGHVDDKDGN</sequence>
<organism evidence="1 2">
    <name type="scientific">Linderina macrospora</name>
    <dbReference type="NCBI Taxonomy" id="4868"/>
    <lineage>
        <taxon>Eukaryota</taxon>
        <taxon>Fungi</taxon>
        <taxon>Fungi incertae sedis</taxon>
        <taxon>Zoopagomycota</taxon>
        <taxon>Kickxellomycotina</taxon>
        <taxon>Kickxellomycetes</taxon>
        <taxon>Kickxellales</taxon>
        <taxon>Kickxellaceae</taxon>
        <taxon>Linderina</taxon>
    </lineage>
</organism>
<accession>A0ACC1JAT4</accession>
<keyword evidence="2" id="KW-1185">Reference proteome</keyword>
<name>A0ACC1JAT4_9FUNG</name>
<gene>
    <name evidence="1" type="primary">NOX3</name>
    <name evidence="1" type="ORF">FBU59_002583</name>
</gene>
<evidence type="ECO:0000313" key="1">
    <source>
        <dbReference type="EMBL" id="KAJ1944498.1"/>
    </source>
</evidence>
<evidence type="ECO:0000313" key="2">
    <source>
        <dbReference type="Proteomes" id="UP001150603"/>
    </source>
</evidence>
<proteinExistence type="predicted"/>
<dbReference type="EMBL" id="JANBPW010001445">
    <property type="protein sequence ID" value="KAJ1944498.1"/>
    <property type="molecule type" value="Genomic_DNA"/>
</dbReference>
<reference evidence="1" key="1">
    <citation type="submission" date="2022-07" db="EMBL/GenBank/DDBJ databases">
        <title>Phylogenomic reconstructions and comparative analyses of Kickxellomycotina fungi.</title>
        <authorList>
            <person name="Reynolds N.K."/>
            <person name="Stajich J.E."/>
            <person name="Barry K."/>
            <person name="Grigoriev I.V."/>
            <person name="Crous P."/>
            <person name="Smith M.E."/>
        </authorList>
    </citation>
    <scope>NUCLEOTIDE SEQUENCE</scope>
    <source>
        <strain evidence="1">NRRL 5244</strain>
    </source>
</reference>
<dbReference type="Proteomes" id="UP001150603">
    <property type="component" value="Unassembled WGS sequence"/>
</dbReference>
<feature type="non-terminal residue" evidence="1">
    <location>
        <position position="250"/>
    </location>
</feature>